<keyword evidence="2 16" id="KW-0244">Early protein</keyword>
<evidence type="ECO:0000256" key="15">
    <source>
        <dbReference type="ARBA" id="ARBA00023323"/>
    </source>
</evidence>
<dbReference type="GO" id="GO:0006351">
    <property type="term" value="P:DNA-templated transcription"/>
    <property type="evidence" value="ECO:0007669"/>
    <property type="project" value="UniProtKB-UniRule"/>
</dbReference>
<dbReference type="SUPFAM" id="SSF161229">
    <property type="entry name" value="E6 C-terminal domain-like"/>
    <property type="match status" value="2"/>
</dbReference>
<evidence type="ECO:0000256" key="9">
    <source>
        <dbReference type="ARBA" id="ARBA00023015"/>
    </source>
</evidence>
<feature type="zinc finger region" evidence="16">
    <location>
        <begin position="27"/>
        <end position="63"/>
    </location>
</feature>
<evidence type="ECO:0000256" key="13">
    <source>
        <dbReference type="ARBA" id="ARBA00023200"/>
    </source>
</evidence>
<keyword evidence="8 16" id="KW-0862">Zinc</keyword>
<evidence type="ECO:0000256" key="2">
    <source>
        <dbReference type="ARBA" id="ARBA00022518"/>
    </source>
</evidence>
<evidence type="ECO:0000256" key="10">
    <source>
        <dbReference type="ARBA" id="ARBA00023125"/>
    </source>
</evidence>
<dbReference type="GO" id="GO:0052150">
    <property type="term" value="P:symbiont-mediated perturbation of host apoptosis"/>
    <property type="evidence" value="ECO:0007669"/>
    <property type="project" value="UniProtKB-KW"/>
</dbReference>
<dbReference type="Gene3D" id="3.30.240.40">
    <property type="entry name" value="E6 early regulatory protein"/>
    <property type="match status" value="2"/>
</dbReference>
<evidence type="ECO:0000256" key="12">
    <source>
        <dbReference type="ARBA" id="ARBA00023163"/>
    </source>
</evidence>
<keyword evidence="7 16" id="KW-0863">Zinc-finger</keyword>
<reference evidence="18" key="1">
    <citation type="journal article" date="2018" name="Nat. Med.">
        <title>Expanded skin virome in DOCK8-deficient patients.</title>
        <authorList>
            <consortium name="NISC Comparative Sequencing Program"/>
            <person name="Tirosh O."/>
            <person name="Conlan S."/>
            <person name="Deming C."/>
            <person name="Lee-Lin S.Q."/>
            <person name="Huang X."/>
            <person name="Su H.C."/>
            <person name="Freeman A.F."/>
            <person name="Segre J.A."/>
            <person name="Kong H.H."/>
        </authorList>
    </citation>
    <scope>NUCLEOTIDE SEQUENCE</scope>
    <source>
        <strain evidence="18">HPV-mSK_198</strain>
    </source>
</reference>
<evidence type="ECO:0000256" key="3">
    <source>
        <dbReference type="ARBA" id="ARBA00022562"/>
    </source>
</evidence>
<evidence type="ECO:0000256" key="4">
    <source>
        <dbReference type="ARBA" id="ARBA00022581"/>
    </source>
</evidence>
<dbReference type="GO" id="GO:0042025">
    <property type="term" value="C:host cell nucleus"/>
    <property type="evidence" value="ECO:0007669"/>
    <property type="project" value="UniProtKB-SubCell"/>
</dbReference>
<evidence type="ECO:0000256" key="11">
    <source>
        <dbReference type="ARBA" id="ARBA00023159"/>
    </source>
</evidence>
<dbReference type="GO" id="GO:0003677">
    <property type="term" value="F:DNA binding"/>
    <property type="evidence" value="ECO:0007669"/>
    <property type="project" value="UniProtKB-UniRule"/>
</dbReference>
<accession>A0A385PLK1</accession>
<comment type="subcellular location">
    <subcellularLocation>
        <location evidence="16 17">Host cytoplasm</location>
    </subcellularLocation>
    <subcellularLocation>
        <location evidence="16 17">Host nucleus</location>
    </subcellularLocation>
</comment>
<dbReference type="HAMAP" id="MF_04006">
    <property type="entry name" value="HPV_E6"/>
    <property type="match status" value="1"/>
</dbReference>
<evidence type="ECO:0000256" key="8">
    <source>
        <dbReference type="ARBA" id="ARBA00022833"/>
    </source>
</evidence>
<dbReference type="GO" id="GO:0052170">
    <property type="term" value="P:symbiont-mediated suppression of host innate immune response"/>
    <property type="evidence" value="ECO:0007669"/>
    <property type="project" value="UniProtKB-KW"/>
</dbReference>
<protein>
    <recommendedName>
        <fullName evidence="16 17">Protein E6</fullName>
    </recommendedName>
</protein>
<organism evidence="18">
    <name type="scientific">Human papillomavirus</name>
    <dbReference type="NCBI Taxonomy" id="10566"/>
    <lineage>
        <taxon>Viruses</taxon>
        <taxon>Monodnaviria</taxon>
        <taxon>Shotokuvirae</taxon>
        <taxon>Cossaviricota</taxon>
        <taxon>Papovaviricetes</taxon>
        <taxon>Zurhausenvirales</taxon>
        <taxon>Papillomaviridae</taxon>
    </lineage>
</organism>
<keyword evidence="9 16" id="KW-0805">Transcription regulation</keyword>
<sequence length="143" mass="16982">MAELYPTRLDEYCKLFDISFFDVNLKCVFCNCKLSLQDLAGFESKCLSLIWKRNVCYASCTSCLRLSARYEREKYTQCIVKGYVLETLTTTPLSELIVRCKYCYRRLDYAEKIDCCVGDIPFLLVRSQWRNRCRLCRHENERT</sequence>
<dbReference type="EMBL" id="MH777340">
    <property type="protein sequence ID" value="AYA94498.1"/>
    <property type="molecule type" value="Genomic_DNA"/>
</dbReference>
<keyword evidence="4 16" id="KW-0945">Host-virus interaction</keyword>
<dbReference type="GO" id="GO:0030430">
    <property type="term" value="C:host cell cytoplasm"/>
    <property type="evidence" value="ECO:0007669"/>
    <property type="project" value="UniProtKB-SubCell"/>
</dbReference>
<evidence type="ECO:0000256" key="17">
    <source>
        <dbReference type="RuleBase" id="RU363123"/>
    </source>
</evidence>
<evidence type="ECO:0000256" key="7">
    <source>
        <dbReference type="ARBA" id="ARBA00022771"/>
    </source>
</evidence>
<keyword evidence="6 16" id="KW-0479">Metal-binding</keyword>
<name>A0A385PLK1_9PAPI</name>
<evidence type="ECO:0000256" key="6">
    <source>
        <dbReference type="ARBA" id="ARBA00022723"/>
    </source>
</evidence>
<comment type="function">
    <text evidence="16">Plays a major role in the induction and maintenance of cellular transformation. E6 associates with host UBE3A/E6-AP ubiquitin-protein ligase and modulates its activity. Protects host keratinocytes from apoptosis by mediating the degradation of host BAK1. May also inhibit host immune response.</text>
</comment>
<keyword evidence="11 16" id="KW-0010">Activator</keyword>
<dbReference type="InterPro" id="IPR038575">
    <property type="entry name" value="E6_sf"/>
</dbReference>
<dbReference type="GO" id="GO:0039648">
    <property type="term" value="P:symbiont-mediated perturbation of host ubiquitin-like protein modification"/>
    <property type="evidence" value="ECO:0007669"/>
    <property type="project" value="UniProtKB-UniRule"/>
</dbReference>
<dbReference type="GO" id="GO:0039502">
    <property type="term" value="P:symbiont-mediated suppression of host type I interferon-mediated signaling pathway"/>
    <property type="evidence" value="ECO:0007669"/>
    <property type="project" value="UniProtKB-UniRule"/>
</dbReference>
<keyword evidence="5 16" id="KW-1090">Inhibition of host innate immune response by virus</keyword>
<dbReference type="InterPro" id="IPR001334">
    <property type="entry name" value="E6"/>
</dbReference>
<evidence type="ECO:0000256" key="1">
    <source>
        <dbReference type="ARBA" id="ARBA00006346"/>
    </source>
</evidence>
<comment type="caution">
    <text evidence="16">Lacks conserved residue(s) required for the propagation of feature annotation.</text>
</comment>
<comment type="similarity">
    <text evidence="1 16 17">Belongs to the papillomaviridae E6 protein family.</text>
</comment>
<keyword evidence="10 16" id="KW-0238">DNA-binding</keyword>
<keyword evidence="13 16" id="KW-1035">Host cytoplasm</keyword>
<keyword evidence="14 16" id="KW-0899">Viral immunoevasion</keyword>
<dbReference type="Pfam" id="PF00518">
    <property type="entry name" value="E6"/>
    <property type="match status" value="1"/>
</dbReference>
<evidence type="ECO:0000313" key="18">
    <source>
        <dbReference type="EMBL" id="AYA94498.1"/>
    </source>
</evidence>
<keyword evidence="15 16" id="KW-1119">Modulation of host cell apoptosis by virus</keyword>
<proteinExistence type="inferred from homology"/>
<gene>
    <name evidence="16" type="primary">E6</name>
</gene>
<evidence type="ECO:0000256" key="5">
    <source>
        <dbReference type="ARBA" id="ARBA00022632"/>
    </source>
</evidence>
<dbReference type="GO" id="GO:0006355">
    <property type="term" value="P:regulation of DNA-templated transcription"/>
    <property type="evidence" value="ECO:0007669"/>
    <property type="project" value="UniProtKB-UniRule"/>
</dbReference>
<keyword evidence="3 16" id="KW-1048">Host nucleus</keyword>
<evidence type="ECO:0000256" key="14">
    <source>
        <dbReference type="ARBA" id="ARBA00023280"/>
    </source>
</evidence>
<dbReference type="GO" id="GO:0008270">
    <property type="term" value="F:zinc ion binding"/>
    <property type="evidence" value="ECO:0007669"/>
    <property type="project" value="UniProtKB-KW"/>
</dbReference>
<comment type="subunit">
    <text evidence="16">Forms homodimers. Interacts with ubiquitin-protein ligase UBE3A/E6-AP; this interaction stimulates UBE3A ubiquitin activity. Interacts with host BAK1.</text>
</comment>
<keyword evidence="12 16" id="KW-0804">Transcription</keyword>
<feature type="zinc finger region" evidence="16">
    <location>
        <begin position="100"/>
        <end position="136"/>
    </location>
</feature>
<evidence type="ECO:0000256" key="16">
    <source>
        <dbReference type="HAMAP-Rule" id="MF_04006"/>
    </source>
</evidence>